<evidence type="ECO:0000313" key="3">
    <source>
        <dbReference type="EMBL" id="EEY67291.1"/>
    </source>
</evidence>
<feature type="region of interest" description="Disordered" evidence="1">
    <location>
        <begin position="174"/>
        <end position="205"/>
    </location>
</feature>
<dbReference type="Proteomes" id="UP000006643">
    <property type="component" value="Unassembled WGS sequence"/>
</dbReference>
<dbReference type="HOGENOM" id="CLU_1252808_0_0_1"/>
<reference evidence="4" key="1">
    <citation type="journal article" date="2009" name="Nature">
        <title>Genome sequence and analysis of the Irish potato famine pathogen Phytophthora infestans.</title>
        <authorList>
            <consortium name="The Broad Institute Genome Sequencing Platform"/>
            <person name="Haas B.J."/>
            <person name="Kamoun S."/>
            <person name="Zody M.C."/>
            <person name="Jiang R.H."/>
            <person name="Handsaker R.E."/>
            <person name="Cano L.M."/>
            <person name="Grabherr M."/>
            <person name="Kodira C.D."/>
            <person name="Raffaele S."/>
            <person name="Torto-Alalibo T."/>
            <person name="Bozkurt T.O."/>
            <person name="Ah-Fong A.M."/>
            <person name="Alvarado L."/>
            <person name="Anderson V.L."/>
            <person name="Armstrong M.R."/>
            <person name="Avrova A."/>
            <person name="Baxter L."/>
            <person name="Beynon J."/>
            <person name="Boevink P.C."/>
            <person name="Bollmann S.R."/>
            <person name="Bos J.I."/>
            <person name="Bulone V."/>
            <person name="Cai G."/>
            <person name="Cakir C."/>
            <person name="Carrington J.C."/>
            <person name="Chawner M."/>
            <person name="Conti L."/>
            <person name="Costanzo S."/>
            <person name="Ewan R."/>
            <person name="Fahlgren N."/>
            <person name="Fischbach M.A."/>
            <person name="Fugelstad J."/>
            <person name="Gilroy E.M."/>
            <person name="Gnerre S."/>
            <person name="Green P.J."/>
            <person name="Grenville-Briggs L.J."/>
            <person name="Griffith J."/>
            <person name="Grunwald N.J."/>
            <person name="Horn K."/>
            <person name="Horner N.R."/>
            <person name="Hu C.H."/>
            <person name="Huitema E."/>
            <person name="Jeong D.H."/>
            <person name="Jones A.M."/>
            <person name="Jones J.D."/>
            <person name="Jones R.W."/>
            <person name="Karlsson E.K."/>
            <person name="Kunjeti S.G."/>
            <person name="Lamour K."/>
            <person name="Liu Z."/>
            <person name="Ma L."/>
            <person name="Maclean D."/>
            <person name="Chibucos M.C."/>
            <person name="McDonald H."/>
            <person name="McWalters J."/>
            <person name="Meijer H.J."/>
            <person name="Morgan W."/>
            <person name="Morris P.F."/>
            <person name="Munro C.A."/>
            <person name="O'Neill K."/>
            <person name="Ospina-Giraldo M."/>
            <person name="Pinzon A."/>
            <person name="Pritchard L."/>
            <person name="Ramsahoye B."/>
            <person name="Ren Q."/>
            <person name="Restrepo S."/>
            <person name="Roy S."/>
            <person name="Sadanandom A."/>
            <person name="Savidor A."/>
            <person name="Schornack S."/>
            <person name="Schwartz D.C."/>
            <person name="Schumann U.D."/>
            <person name="Schwessinger B."/>
            <person name="Seyer L."/>
            <person name="Sharpe T."/>
            <person name="Silvar C."/>
            <person name="Song J."/>
            <person name="Studholme D.J."/>
            <person name="Sykes S."/>
            <person name="Thines M."/>
            <person name="van de Vondervoort P.J."/>
            <person name="Phuntumart V."/>
            <person name="Wawra S."/>
            <person name="Weide R."/>
            <person name="Win J."/>
            <person name="Young C."/>
            <person name="Zhou S."/>
            <person name="Fry W."/>
            <person name="Meyers B.C."/>
            <person name="van West P."/>
            <person name="Ristaino J."/>
            <person name="Govers F."/>
            <person name="Birch P.R."/>
            <person name="Whisson S.C."/>
            <person name="Judelson H.S."/>
            <person name="Nusbaum C."/>
        </authorList>
    </citation>
    <scope>NUCLEOTIDE SEQUENCE [LARGE SCALE GENOMIC DNA]</scope>
    <source>
        <strain evidence="4">T30-4</strain>
    </source>
</reference>
<protein>
    <submittedName>
        <fullName evidence="3">Uncharacterized protein</fullName>
    </submittedName>
</protein>
<sequence>MLSVVFLYKKVVLCFLLPGHSHNIAYRVIAWCRRVTRKMNLYDPLLLVEEVNNKYFISPPSGYTSNYLFEIDQGVCTARKTVNAPDSETCTYVMINPNSLDEIRNTFITELLGIHARTIWEAFIHSVRLPRCKTKELSEKKLKSLSAKYFSIPQEFLVYYPAVPEPIVNAPQLDSTISDTDVPAPSNEKRKPGRPKKKQNTLKSKQPSILQFFDMAQRPSS</sequence>
<evidence type="ECO:0000256" key="1">
    <source>
        <dbReference type="SAM" id="MobiDB-lite"/>
    </source>
</evidence>
<evidence type="ECO:0000313" key="4">
    <source>
        <dbReference type="Proteomes" id="UP000006643"/>
    </source>
</evidence>
<accession>D0N0X8</accession>
<gene>
    <name evidence="3" type="ORF">PITG_04284</name>
</gene>
<dbReference type="InParanoid" id="D0N0X8"/>
<keyword evidence="4" id="KW-1185">Reference proteome</keyword>
<evidence type="ECO:0000256" key="2">
    <source>
        <dbReference type="SAM" id="SignalP"/>
    </source>
</evidence>
<feature type="chain" id="PRO_5003011917" evidence="2">
    <location>
        <begin position="22"/>
        <end position="221"/>
    </location>
</feature>
<proteinExistence type="predicted"/>
<dbReference type="KEGG" id="pif:PITG_04284"/>
<feature type="signal peptide" evidence="2">
    <location>
        <begin position="1"/>
        <end position="21"/>
    </location>
</feature>
<dbReference type="AlphaFoldDB" id="D0N0X8"/>
<dbReference type="GeneID" id="9479976"/>
<organism evidence="3 4">
    <name type="scientific">Phytophthora infestans (strain T30-4)</name>
    <name type="common">Potato late blight agent</name>
    <dbReference type="NCBI Taxonomy" id="403677"/>
    <lineage>
        <taxon>Eukaryota</taxon>
        <taxon>Sar</taxon>
        <taxon>Stramenopiles</taxon>
        <taxon>Oomycota</taxon>
        <taxon>Peronosporomycetes</taxon>
        <taxon>Peronosporales</taxon>
        <taxon>Peronosporaceae</taxon>
        <taxon>Phytophthora</taxon>
    </lineage>
</organism>
<dbReference type="OMA" id="HARTIWE"/>
<feature type="compositionally biased region" description="Basic residues" evidence="1">
    <location>
        <begin position="191"/>
        <end position="200"/>
    </location>
</feature>
<dbReference type="EMBL" id="DS028122">
    <property type="protein sequence ID" value="EEY67291.1"/>
    <property type="molecule type" value="Genomic_DNA"/>
</dbReference>
<keyword evidence="2" id="KW-0732">Signal</keyword>
<dbReference type="VEuPathDB" id="FungiDB:PITG_04284"/>
<dbReference type="eggNOG" id="ENOG502RGIE">
    <property type="taxonomic scope" value="Eukaryota"/>
</dbReference>
<dbReference type="OrthoDB" id="127991at2759"/>
<dbReference type="RefSeq" id="XP_002905939.1">
    <property type="nucleotide sequence ID" value="XM_002905893.1"/>
</dbReference>
<name>D0N0X8_PHYIT</name>